<dbReference type="Pfam" id="PF01322">
    <property type="entry name" value="Cytochrom_C_2"/>
    <property type="match status" value="1"/>
</dbReference>
<dbReference type="GO" id="GO:0020037">
    <property type="term" value="F:heme binding"/>
    <property type="evidence" value="ECO:0007669"/>
    <property type="project" value="InterPro"/>
</dbReference>
<keyword evidence="3 6" id="KW-0479">Metal-binding</keyword>
<feature type="binding site" description="covalent" evidence="7">
    <location>
        <position position="148"/>
    </location>
    <ligand>
        <name>heme c</name>
        <dbReference type="ChEBI" id="CHEBI:61717"/>
    </ligand>
</feature>
<dbReference type="InterPro" id="IPR012127">
    <property type="entry name" value="Cyt_c_prime"/>
</dbReference>
<dbReference type="GO" id="GO:0005506">
    <property type="term" value="F:iron ion binding"/>
    <property type="evidence" value="ECO:0007669"/>
    <property type="project" value="InterPro"/>
</dbReference>
<feature type="chain" id="PRO_5025361370" evidence="8">
    <location>
        <begin position="24"/>
        <end position="156"/>
    </location>
</feature>
<comment type="caution">
    <text evidence="9">The sequence shown here is derived from an EMBL/GenBank/DDBJ whole genome shotgun (WGS) entry which is preliminary data.</text>
</comment>
<keyword evidence="10" id="KW-1185">Reference proteome</keyword>
<dbReference type="GO" id="GO:0022900">
    <property type="term" value="P:electron transport chain"/>
    <property type="evidence" value="ECO:0007669"/>
    <property type="project" value="InterPro"/>
</dbReference>
<evidence type="ECO:0000256" key="3">
    <source>
        <dbReference type="ARBA" id="ARBA00022723"/>
    </source>
</evidence>
<evidence type="ECO:0000256" key="8">
    <source>
        <dbReference type="SAM" id="SignalP"/>
    </source>
</evidence>
<keyword evidence="1" id="KW-0813">Transport</keyword>
<evidence type="ECO:0000256" key="2">
    <source>
        <dbReference type="ARBA" id="ARBA00022617"/>
    </source>
</evidence>
<feature type="signal peptide" evidence="8">
    <location>
        <begin position="1"/>
        <end position="23"/>
    </location>
</feature>
<name>A0A6B2K2E1_9RHOB</name>
<dbReference type="Gene3D" id="1.20.120.10">
    <property type="entry name" value="Cytochrome c/b562"/>
    <property type="match status" value="1"/>
</dbReference>
<keyword evidence="5 6" id="KW-0408">Iron</keyword>
<dbReference type="GO" id="GO:0042597">
    <property type="term" value="C:periplasmic space"/>
    <property type="evidence" value="ECO:0007669"/>
    <property type="project" value="InterPro"/>
</dbReference>
<proteinExistence type="predicted"/>
<organism evidence="9 10">
    <name type="scientific">Pseudoroseicyclus tamaricis</name>
    <dbReference type="NCBI Taxonomy" id="2705421"/>
    <lineage>
        <taxon>Bacteria</taxon>
        <taxon>Pseudomonadati</taxon>
        <taxon>Pseudomonadota</taxon>
        <taxon>Alphaproteobacteria</taxon>
        <taxon>Rhodobacterales</taxon>
        <taxon>Paracoccaceae</taxon>
        <taxon>Pseudoroseicyclus</taxon>
    </lineage>
</organism>
<dbReference type="PROSITE" id="PS51009">
    <property type="entry name" value="CYTCII"/>
    <property type="match status" value="1"/>
</dbReference>
<dbReference type="AlphaFoldDB" id="A0A6B2K2E1"/>
<protein>
    <submittedName>
        <fullName evidence="9">Cytochrome c</fullName>
    </submittedName>
</protein>
<feature type="binding site" description="covalent" evidence="7">
    <location>
        <position position="145"/>
    </location>
    <ligand>
        <name>heme c</name>
        <dbReference type="ChEBI" id="CHEBI:61717"/>
    </ligand>
</feature>
<reference evidence="9 10" key="1">
    <citation type="submission" date="2020-02" db="EMBL/GenBank/DDBJ databases">
        <title>Pseudoroseicyclus tamarix, sp. nov., isolated from offshore sediment of a Tamarix chinensis forest.</title>
        <authorList>
            <person name="Gai Y."/>
        </authorList>
    </citation>
    <scope>NUCLEOTIDE SEQUENCE [LARGE SCALE GENOMIC DNA]</scope>
    <source>
        <strain evidence="9 10">CLL3-39</strain>
    </source>
</reference>
<accession>A0A6B2K2E1</accession>
<evidence type="ECO:0000313" key="10">
    <source>
        <dbReference type="Proteomes" id="UP000474757"/>
    </source>
</evidence>
<gene>
    <name evidence="9" type="ORF">GZA08_06500</name>
</gene>
<evidence type="ECO:0000313" key="9">
    <source>
        <dbReference type="EMBL" id="NDV00616.1"/>
    </source>
</evidence>
<dbReference type="EMBL" id="JAAGAB010000002">
    <property type="protein sequence ID" value="NDV00616.1"/>
    <property type="molecule type" value="Genomic_DNA"/>
</dbReference>
<evidence type="ECO:0000256" key="1">
    <source>
        <dbReference type="ARBA" id="ARBA00022448"/>
    </source>
</evidence>
<dbReference type="GO" id="GO:0009055">
    <property type="term" value="F:electron transfer activity"/>
    <property type="evidence" value="ECO:0007669"/>
    <property type="project" value="InterPro"/>
</dbReference>
<evidence type="ECO:0000256" key="4">
    <source>
        <dbReference type="ARBA" id="ARBA00022982"/>
    </source>
</evidence>
<dbReference type="SUPFAM" id="SSF47175">
    <property type="entry name" value="Cytochromes"/>
    <property type="match status" value="1"/>
</dbReference>
<sequence>MSARKTIAAFLIATSGLSAPAFAQGMDPMEAAVRARQSHMFLQQVFLMQIGAMVQGNAEYDADTAAAAAANLAAVSSVDPFLYFPEGTSTAEMEGTRALPAIWEDPEAFAEAWEAMDTAASDLSAVAGDGLSALQGAFGPVGMACGSCHRSYRQSD</sequence>
<dbReference type="InterPro" id="IPR002321">
    <property type="entry name" value="Cyt_c_II"/>
</dbReference>
<comment type="PTM">
    <text evidence="7">Binds 1 heme group per subunit.</text>
</comment>
<dbReference type="PIRSF" id="PIRSF000027">
    <property type="entry name" value="Cytc_c_prime"/>
    <property type="match status" value="1"/>
</dbReference>
<dbReference type="Proteomes" id="UP000474757">
    <property type="component" value="Unassembled WGS sequence"/>
</dbReference>
<feature type="binding site" description="axial binding residue" evidence="6">
    <location>
        <position position="149"/>
    </location>
    <ligand>
        <name>heme c</name>
        <dbReference type="ChEBI" id="CHEBI:61717"/>
    </ligand>
    <ligandPart>
        <name>Fe</name>
        <dbReference type="ChEBI" id="CHEBI:18248"/>
    </ligandPart>
</feature>
<keyword evidence="8" id="KW-0732">Signal</keyword>
<evidence type="ECO:0000256" key="5">
    <source>
        <dbReference type="ARBA" id="ARBA00023004"/>
    </source>
</evidence>
<evidence type="ECO:0000256" key="6">
    <source>
        <dbReference type="PIRSR" id="PIRSR000027-1"/>
    </source>
</evidence>
<keyword evidence="4" id="KW-0249">Electron transport</keyword>
<dbReference type="InterPro" id="IPR010980">
    <property type="entry name" value="Cyt_c/b562"/>
</dbReference>
<evidence type="ECO:0000256" key="7">
    <source>
        <dbReference type="PIRSR" id="PIRSR000027-2"/>
    </source>
</evidence>
<dbReference type="RefSeq" id="WP_163891281.1">
    <property type="nucleotide sequence ID" value="NZ_JAAFYS010000002.1"/>
</dbReference>
<keyword evidence="2 7" id="KW-0349">Heme</keyword>